<dbReference type="Pfam" id="PF07973">
    <property type="entry name" value="tRNA_SAD"/>
    <property type="match status" value="1"/>
</dbReference>
<dbReference type="InterPro" id="IPR012947">
    <property type="entry name" value="tRNA_SAD"/>
</dbReference>
<dbReference type="PROSITE" id="PS50860">
    <property type="entry name" value="AA_TRNA_LIGASE_II_ALA"/>
    <property type="match status" value="1"/>
</dbReference>
<dbReference type="PANTHER" id="PTHR43462:SF2">
    <property type="entry name" value="THREONYL AND ALANYL TRNA SYNTHETASE SECOND ADDITIONAL DOMAIN-CONTAINING PROTEIN"/>
    <property type="match status" value="1"/>
</dbReference>
<dbReference type="InterPro" id="IPR009000">
    <property type="entry name" value="Transl_B-barrel_sf"/>
</dbReference>
<dbReference type="SUPFAM" id="SSF50447">
    <property type="entry name" value="Translation proteins"/>
    <property type="match status" value="1"/>
</dbReference>
<accession>A0A6A6DZJ3</accession>
<dbReference type="PANTHER" id="PTHR43462">
    <property type="entry name" value="ALANYL-TRNA EDITING PROTEIN"/>
    <property type="match status" value="1"/>
</dbReference>
<comment type="cofactor">
    <cofactor evidence="1">
        <name>Zn(2+)</name>
        <dbReference type="ChEBI" id="CHEBI:29105"/>
    </cofactor>
</comment>
<dbReference type="SUPFAM" id="SSF55186">
    <property type="entry name" value="ThrRS/AlaRS common domain"/>
    <property type="match status" value="1"/>
</dbReference>
<dbReference type="InterPro" id="IPR051335">
    <property type="entry name" value="Alanyl-tRNA_Editing_Enzymes"/>
</dbReference>
<dbReference type="Gene3D" id="2.40.30.130">
    <property type="match status" value="1"/>
</dbReference>
<dbReference type="SMART" id="SM00863">
    <property type="entry name" value="tRNA_SAD"/>
    <property type="match status" value="1"/>
</dbReference>
<evidence type="ECO:0000313" key="6">
    <source>
        <dbReference type="Proteomes" id="UP000800200"/>
    </source>
</evidence>
<dbReference type="Gene3D" id="3.30.980.10">
    <property type="entry name" value="Threonyl-trna Synthetase, Chain A, domain 2"/>
    <property type="match status" value="1"/>
</dbReference>
<dbReference type="GO" id="GO:0006419">
    <property type="term" value="P:alanyl-tRNA aminoacylation"/>
    <property type="evidence" value="ECO:0007669"/>
    <property type="project" value="InterPro"/>
</dbReference>
<comment type="similarity">
    <text evidence="3">Belongs to the class-II aminoacyl-tRNA synthetase family. Alax-L subfamily.</text>
</comment>
<dbReference type="InterPro" id="IPR018165">
    <property type="entry name" value="Ala-tRNA-synth_IIc_core"/>
</dbReference>
<comment type="subcellular location">
    <subcellularLocation>
        <location evidence="2">Cytoplasm</location>
    </subcellularLocation>
</comment>
<feature type="domain" description="Alanyl-transfer RNA synthetases family profile" evidence="4">
    <location>
        <begin position="1"/>
        <end position="251"/>
    </location>
</feature>
<gene>
    <name evidence="5" type="ORF">K469DRAFT_710191</name>
</gene>
<dbReference type="GO" id="GO:0004813">
    <property type="term" value="F:alanine-tRNA ligase activity"/>
    <property type="evidence" value="ECO:0007669"/>
    <property type="project" value="InterPro"/>
</dbReference>
<dbReference type="Proteomes" id="UP000800200">
    <property type="component" value="Unassembled WGS sequence"/>
</dbReference>
<dbReference type="AlphaFoldDB" id="A0A6A6DZJ3"/>
<sequence>MASSTKTEALYQKNGSVHTHTTTILSTQPLSDLPPETQSLFKPDTENQYVITTSKTIFHAQGGGQPADTGTIRPANASSPIFTVSAVRRSESAILHLGTFNPSDSTFPPNTPVIQEIDKEKRRLNSRLHTAGHVLGLAIRSLSKEGVLPDDLKEVKASHYPGAAFVEFQGLISGDKKAAIQAKVDELMQQNLEIKIHFWSKEEAKERCTVVLECVKGEEGRVRVVEVGEIGSYPCGGTHVMSMKELGRVVVRNIKRQKGISKVSYEVQDS</sequence>
<protein>
    <submittedName>
        <fullName evidence="5">Alanyl-tRNA synthetase-like protein</fullName>
    </submittedName>
</protein>
<evidence type="ECO:0000256" key="1">
    <source>
        <dbReference type="ARBA" id="ARBA00001947"/>
    </source>
</evidence>
<dbReference type="EMBL" id="ML994640">
    <property type="protein sequence ID" value="KAF2183822.1"/>
    <property type="molecule type" value="Genomic_DNA"/>
</dbReference>
<keyword evidence="5" id="KW-0436">Ligase</keyword>
<evidence type="ECO:0000256" key="3">
    <source>
        <dbReference type="ARBA" id="ARBA00008429"/>
    </source>
</evidence>
<dbReference type="InterPro" id="IPR018163">
    <property type="entry name" value="Thr/Ala-tRNA-synth_IIc_edit"/>
</dbReference>
<dbReference type="GO" id="GO:0003676">
    <property type="term" value="F:nucleic acid binding"/>
    <property type="evidence" value="ECO:0007669"/>
    <property type="project" value="InterPro"/>
</dbReference>
<keyword evidence="5" id="KW-0030">Aminoacyl-tRNA synthetase</keyword>
<evidence type="ECO:0000256" key="2">
    <source>
        <dbReference type="ARBA" id="ARBA00004496"/>
    </source>
</evidence>
<dbReference type="FunFam" id="3.30.980.10:FF:000008">
    <property type="entry name" value="Similar to alanyl-tRNA synthetase"/>
    <property type="match status" value="1"/>
</dbReference>
<evidence type="ECO:0000259" key="4">
    <source>
        <dbReference type="PROSITE" id="PS50860"/>
    </source>
</evidence>
<evidence type="ECO:0000313" key="5">
    <source>
        <dbReference type="EMBL" id="KAF2183822.1"/>
    </source>
</evidence>
<reference evidence="5" key="1">
    <citation type="journal article" date="2020" name="Stud. Mycol.">
        <title>101 Dothideomycetes genomes: a test case for predicting lifestyles and emergence of pathogens.</title>
        <authorList>
            <person name="Haridas S."/>
            <person name="Albert R."/>
            <person name="Binder M."/>
            <person name="Bloem J."/>
            <person name="Labutti K."/>
            <person name="Salamov A."/>
            <person name="Andreopoulos B."/>
            <person name="Baker S."/>
            <person name="Barry K."/>
            <person name="Bills G."/>
            <person name="Bluhm B."/>
            <person name="Cannon C."/>
            <person name="Castanera R."/>
            <person name="Culley D."/>
            <person name="Daum C."/>
            <person name="Ezra D."/>
            <person name="Gonzalez J."/>
            <person name="Henrissat B."/>
            <person name="Kuo A."/>
            <person name="Liang C."/>
            <person name="Lipzen A."/>
            <person name="Lutzoni F."/>
            <person name="Magnuson J."/>
            <person name="Mondo S."/>
            <person name="Nolan M."/>
            <person name="Ohm R."/>
            <person name="Pangilinan J."/>
            <person name="Park H.-J."/>
            <person name="Ramirez L."/>
            <person name="Alfaro M."/>
            <person name="Sun H."/>
            <person name="Tritt A."/>
            <person name="Yoshinaga Y."/>
            <person name="Zwiers L.-H."/>
            <person name="Turgeon B."/>
            <person name="Goodwin S."/>
            <person name="Spatafora J."/>
            <person name="Crous P."/>
            <person name="Grigoriev I."/>
        </authorList>
    </citation>
    <scope>NUCLEOTIDE SEQUENCE</scope>
    <source>
        <strain evidence="5">CBS 207.26</strain>
    </source>
</reference>
<keyword evidence="6" id="KW-1185">Reference proteome</keyword>
<dbReference type="GO" id="GO:0005737">
    <property type="term" value="C:cytoplasm"/>
    <property type="evidence" value="ECO:0007669"/>
    <property type="project" value="UniProtKB-SubCell"/>
</dbReference>
<organism evidence="5 6">
    <name type="scientific">Zopfia rhizophila CBS 207.26</name>
    <dbReference type="NCBI Taxonomy" id="1314779"/>
    <lineage>
        <taxon>Eukaryota</taxon>
        <taxon>Fungi</taxon>
        <taxon>Dikarya</taxon>
        <taxon>Ascomycota</taxon>
        <taxon>Pezizomycotina</taxon>
        <taxon>Dothideomycetes</taxon>
        <taxon>Dothideomycetes incertae sedis</taxon>
        <taxon>Zopfiaceae</taxon>
        <taxon>Zopfia</taxon>
    </lineage>
</organism>
<name>A0A6A6DZJ3_9PEZI</name>
<dbReference type="OrthoDB" id="288942at2759"/>
<dbReference type="GO" id="GO:0005524">
    <property type="term" value="F:ATP binding"/>
    <property type="evidence" value="ECO:0007669"/>
    <property type="project" value="InterPro"/>
</dbReference>
<proteinExistence type="inferred from homology"/>